<dbReference type="Pfam" id="PF02686">
    <property type="entry name" value="GatC"/>
    <property type="match status" value="1"/>
</dbReference>
<comment type="catalytic activity">
    <reaction evidence="1">
        <text>L-glutamyl-tRNA(Gln) + L-glutamine + ATP + H2O = L-glutaminyl-tRNA(Gln) + L-glutamate + ADP + phosphate + H(+)</text>
        <dbReference type="Rhea" id="RHEA:17521"/>
        <dbReference type="Rhea" id="RHEA-COMP:9681"/>
        <dbReference type="Rhea" id="RHEA-COMP:9684"/>
        <dbReference type="ChEBI" id="CHEBI:15377"/>
        <dbReference type="ChEBI" id="CHEBI:15378"/>
        <dbReference type="ChEBI" id="CHEBI:29985"/>
        <dbReference type="ChEBI" id="CHEBI:30616"/>
        <dbReference type="ChEBI" id="CHEBI:43474"/>
        <dbReference type="ChEBI" id="CHEBI:58359"/>
        <dbReference type="ChEBI" id="CHEBI:78520"/>
        <dbReference type="ChEBI" id="CHEBI:78521"/>
        <dbReference type="ChEBI" id="CHEBI:456216"/>
    </reaction>
</comment>
<keyword evidence="1" id="KW-0648">Protein biosynthesis</keyword>
<dbReference type="GO" id="GO:0005524">
    <property type="term" value="F:ATP binding"/>
    <property type="evidence" value="ECO:0007669"/>
    <property type="project" value="UniProtKB-KW"/>
</dbReference>
<gene>
    <name evidence="1 3" type="primary">gatC</name>
    <name evidence="3" type="ORF">GCM10011401_16990</name>
</gene>
<dbReference type="GO" id="GO:0006412">
    <property type="term" value="P:translation"/>
    <property type="evidence" value="ECO:0007669"/>
    <property type="project" value="UniProtKB-UniRule"/>
</dbReference>
<comment type="catalytic activity">
    <reaction evidence="1">
        <text>L-aspartyl-tRNA(Asn) + L-glutamine + ATP + H2O = L-asparaginyl-tRNA(Asn) + L-glutamate + ADP + phosphate + 2 H(+)</text>
        <dbReference type="Rhea" id="RHEA:14513"/>
        <dbReference type="Rhea" id="RHEA-COMP:9674"/>
        <dbReference type="Rhea" id="RHEA-COMP:9677"/>
        <dbReference type="ChEBI" id="CHEBI:15377"/>
        <dbReference type="ChEBI" id="CHEBI:15378"/>
        <dbReference type="ChEBI" id="CHEBI:29985"/>
        <dbReference type="ChEBI" id="CHEBI:30616"/>
        <dbReference type="ChEBI" id="CHEBI:43474"/>
        <dbReference type="ChEBI" id="CHEBI:58359"/>
        <dbReference type="ChEBI" id="CHEBI:78515"/>
        <dbReference type="ChEBI" id="CHEBI:78516"/>
        <dbReference type="ChEBI" id="CHEBI:456216"/>
    </reaction>
</comment>
<dbReference type="NCBIfam" id="TIGR00135">
    <property type="entry name" value="gatC"/>
    <property type="match status" value="1"/>
</dbReference>
<evidence type="ECO:0000256" key="2">
    <source>
        <dbReference type="SAM" id="MobiDB-lite"/>
    </source>
</evidence>
<feature type="region of interest" description="Disordered" evidence="2">
    <location>
        <begin position="99"/>
        <end position="121"/>
    </location>
</feature>
<reference evidence="3" key="1">
    <citation type="journal article" date="2014" name="Int. J. Syst. Evol. Microbiol.">
        <title>Complete genome sequence of Corynebacterium casei LMG S-19264T (=DSM 44701T), isolated from a smear-ripened cheese.</title>
        <authorList>
            <consortium name="US DOE Joint Genome Institute (JGI-PGF)"/>
            <person name="Walter F."/>
            <person name="Albersmeier A."/>
            <person name="Kalinowski J."/>
            <person name="Ruckert C."/>
        </authorList>
    </citation>
    <scope>NUCLEOTIDE SEQUENCE</scope>
    <source>
        <strain evidence="3">CGMCC 1.15388</strain>
    </source>
</reference>
<comment type="caution">
    <text evidence="3">The sequence shown here is derived from an EMBL/GenBank/DDBJ whole genome shotgun (WGS) entry which is preliminary data.</text>
</comment>
<reference evidence="3" key="2">
    <citation type="submission" date="2020-09" db="EMBL/GenBank/DDBJ databases">
        <authorList>
            <person name="Sun Q."/>
            <person name="Zhou Y."/>
        </authorList>
    </citation>
    <scope>NUCLEOTIDE SEQUENCE</scope>
    <source>
        <strain evidence="3">CGMCC 1.15388</strain>
    </source>
</reference>
<dbReference type="GO" id="GO:0050567">
    <property type="term" value="F:glutaminyl-tRNA synthase (glutamine-hydrolyzing) activity"/>
    <property type="evidence" value="ECO:0007669"/>
    <property type="project" value="UniProtKB-UniRule"/>
</dbReference>
<evidence type="ECO:0000313" key="4">
    <source>
        <dbReference type="Proteomes" id="UP000633136"/>
    </source>
</evidence>
<proteinExistence type="inferred from homology"/>
<keyword evidence="1" id="KW-0547">Nucleotide-binding</keyword>
<dbReference type="GO" id="GO:0006450">
    <property type="term" value="P:regulation of translational fidelity"/>
    <property type="evidence" value="ECO:0007669"/>
    <property type="project" value="InterPro"/>
</dbReference>
<keyword evidence="1" id="KW-0067">ATP-binding</keyword>
<dbReference type="Gene3D" id="1.10.20.60">
    <property type="entry name" value="Glu-tRNAGln amidotransferase C subunit, N-terminal domain"/>
    <property type="match status" value="1"/>
</dbReference>
<accession>A0A917EP91</accession>
<dbReference type="Proteomes" id="UP000633136">
    <property type="component" value="Unassembled WGS sequence"/>
</dbReference>
<dbReference type="SUPFAM" id="SSF141000">
    <property type="entry name" value="Glu-tRNAGln amidotransferase C subunit"/>
    <property type="match status" value="1"/>
</dbReference>
<dbReference type="EMBL" id="BMIS01000006">
    <property type="protein sequence ID" value="GGE70379.1"/>
    <property type="molecule type" value="Genomic_DNA"/>
</dbReference>
<comment type="function">
    <text evidence="1">Allows the formation of correctly charged Asn-tRNA(Asn) or Gln-tRNA(Gln) through the transamidation of misacylated Asp-tRNA(Asn) or Glu-tRNA(Gln) in organisms which lack either or both of asparaginyl-tRNA or glutaminyl-tRNA synthetases. The reaction takes place in the presence of glutamine and ATP through an activated phospho-Asp-tRNA(Asn) or phospho-Glu-tRNA(Gln).</text>
</comment>
<dbReference type="RefSeq" id="WP_188684648.1">
    <property type="nucleotide sequence ID" value="NZ_BMIS01000006.1"/>
</dbReference>
<keyword evidence="4" id="KW-1185">Reference proteome</keyword>
<keyword evidence="1" id="KW-0436">Ligase</keyword>
<dbReference type="EC" id="6.3.5.-" evidence="1"/>
<organism evidence="3 4">
    <name type="scientific">Nesterenkonia cremea</name>
    <dbReference type="NCBI Taxonomy" id="1882340"/>
    <lineage>
        <taxon>Bacteria</taxon>
        <taxon>Bacillati</taxon>
        <taxon>Actinomycetota</taxon>
        <taxon>Actinomycetes</taxon>
        <taxon>Micrococcales</taxon>
        <taxon>Micrococcaceae</taxon>
        <taxon>Nesterenkonia</taxon>
    </lineage>
</organism>
<comment type="similarity">
    <text evidence="1">Belongs to the GatC family.</text>
</comment>
<comment type="subunit">
    <text evidence="1">Heterotrimer of A, B and C subunits.</text>
</comment>
<evidence type="ECO:0000313" key="3">
    <source>
        <dbReference type="EMBL" id="GGE70379.1"/>
    </source>
</evidence>
<sequence>MSDISRADVEHLAKLAHISMTEHELEKMAGELAVIVDSVKTVADAVSSAAVSGDVPATSHPLPLTNVFREDVVGEVFTAEQSLSNAPDAEDGRFKVPAILDEESEQGPALRGPAAGEGSER</sequence>
<dbReference type="AlphaFoldDB" id="A0A917EP91"/>
<evidence type="ECO:0000256" key="1">
    <source>
        <dbReference type="HAMAP-Rule" id="MF_00122"/>
    </source>
</evidence>
<protein>
    <recommendedName>
        <fullName evidence="1">Aspartyl/glutamyl-tRNA(Asn/Gln) amidotransferase subunit C</fullName>
        <shortName evidence="1">Asp/Glu-ADT subunit C</shortName>
        <ecNumber evidence="1">6.3.5.-</ecNumber>
    </recommendedName>
</protein>
<name>A0A917EP91_9MICC</name>
<dbReference type="InterPro" id="IPR036113">
    <property type="entry name" value="Asp/Glu-ADT_sf_sub_c"/>
</dbReference>
<dbReference type="InterPro" id="IPR003837">
    <property type="entry name" value="GatC"/>
</dbReference>
<dbReference type="HAMAP" id="MF_00122">
    <property type="entry name" value="GatC"/>
    <property type="match status" value="1"/>
</dbReference>